<dbReference type="GeneID" id="93259750"/>
<name>A0AAN0WC90_HEYCO</name>
<dbReference type="RefSeq" id="WP_035184766.1">
    <property type="nucleotide sequence ID" value="NZ_CP010525.1"/>
</dbReference>
<accession>A0AAN0WC90</accession>
<keyword evidence="2" id="KW-1185">Reference proteome</keyword>
<dbReference type="Proteomes" id="UP000032024">
    <property type="component" value="Chromosome"/>
</dbReference>
<evidence type="ECO:0000313" key="1">
    <source>
        <dbReference type="EMBL" id="AJO22874.1"/>
    </source>
</evidence>
<dbReference type="AlphaFoldDB" id="A0AAN0WC90"/>
<protein>
    <submittedName>
        <fullName evidence="1">Uncharacterized protein</fullName>
    </submittedName>
</protein>
<proteinExistence type="predicted"/>
<organism evidence="1 2">
    <name type="scientific">Heyndrickxia coagulans</name>
    <name type="common">Weizmannia coagulans</name>
    <dbReference type="NCBI Taxonomy" id="1398"/>
    <lineage>
        <taxon>Bacteria</taxon>
        <taxon>Bacillati</taxon>
        <taxon>Bacillota</taxon>
        <taxon>Bacilli</taxon>
        <taxon>Bacillales</taxon>
        <taxon>Bacillaceae</taxon>
        <taxon>Heyndrickxia</taxon>
    </lineage>
</organism>
<sequence>MADFPSARIRPERIYDMKANIKDLEPERYNYLFNNGLLTINEVRTFEGLPNIGAEGNKLFRPLKKRRKIPFG</sequence>
<evidence type="ECO:0000313" key="2">
    <source>
        <dbReference type="Proteomes" id="UP000032024"/>
    </source>
</evidence>
<gene>
    <name evidence="1" type="ORF">SB48_HM08orf03296</name>
</gene>
<reference evidence="2" key="1">
    <citation type="submission" date="2015-01" db="EMBL/GenBank/DDBJ databases">
        <title>Comparative genome analysis of Bacillus coagulans HM-08, Clostridium butyricum HM-68, Bacillus subtilis HM-66 and Bacillus paralicheniformis BL-09.</title>
        <authorList>
            <person name="Zhang H."/>
        </authorList>
    </citation>
    <scope>NUCLEOTIDE SEQUENCE [LARGE SCALE GENOMIC DNA]</scope>
    <source>
        <strain evidence="2">HM-08</strain>
    </source>
</reference>
<dbReference type="EMBL" id="CP010525">
    <property type="protein sequence ID" value="AJO22874.1"/>
    <property type="molecule type" value="Genomic_DNA"/>
</dbReference>